<keyword evidence="1" id="KW-0472">Membrane</keyword>
<accession>A0A3N4JJA7</accession>
<keyword evidence="1" id="KW-1133">Transmembrane helix</keyword>
<evidence type="ECO:0000313" key="3">
    <source>
        <dbReference type="Proteomes" id="UP000276215"/>
    </source>
</evidence>
<evidence type="ECO:0000313" key="2">
    <source>
        <dbReference type="EMBL" id="RPA97347.1"/>
    </source>
</evidence>
<sequence>MVCVCHPPVHLSLARYVAILMLLLFFPFPCPHQFTFCPSETLICPKVLYSSAHVSSQIITRDTHQFNLPLFVRHDRAFFFLHKTHRNRDLVLCIWNATFKYRTVLS</sequence>
<proteinExistence type="predicted"/>
<dbReference type="EMBL" id="ML120405">
    <property type="protein sequence ID" value="RPA97347.1"/>
    <property type="molecule type" value="Genomic_DNA"/>
</dbReference>
<organism evidence="2 3">
    <name type="scientific">Choiromyces venosus 120613-1</name>
    <dbReference type="NCBI Taxonomy" id="1336337"/>
    <lineage>
        <taxon>Eukaryota</taxon>
        <taxon>Fungi</taxon>
        <taxon>Dikarya</taxon>
        <taxon>Ascomycota</taxon>
        <taxon>Pezizomycotina</taxon>
        <taxon>Pezizomycetes</taxon>
        <taxon>Pezizales</taxon>
        <taxon>Tuberaceae</taxon>
        <taxon>Choiromyces</taxon>
    </lineage>
</organism>
<dbReference type="Proteomes" id="UP000276215">
    <property type="component" value="Unassembled WGS sequence"/>
</dbReference>
<reference evidence="2 3" key="1">
    <citation type="journal article" date="2018" name="Nat. Ecol. Evol.">
        <title>Pezizomycetes genomes reveal the molecular basis of ectomycorrhizal truffle lifestyle.</title>
        <authorList>
            <person name="Murat C."/>
            <person name="Payen T."/>
            <person name="Noel B."/>
            <person name="Kuo A."/>
            <person name="Morin E."/>
            <person name="Chen J."/>
            <person name="Kohler A."/>
            <person name="Krizsan K."/>
            <person name="Balestrini R."/>
            <person name="Da Silva C."/>
            <person name="Montanini B."/>
            <person name="Hainaut M."/>
            <person name="Levati E."/>
            <person name="Barry K.W."/>
            <person name="Belfiori B."/>
            <person name="Cichocki N."/>
            <person name="Clum A."/>
            <person name="Dockter R.B."/>
            <person name="Fauchery L."/>
            <person name="Guy J."/>
            <person name="Iotti M."/>
            <person name="Le Tacon F."/>
            <person name="Lindquist E.A."/>
            <person name="Lipzen A."/>
            <person name="Malagnac F."/>
            <person name="Mello A."/>
            <person name="Molinier V."/>
            <person name="Miyauchi S."/>
            <person name="Poulain J."/>
            <person name="Riccioni C."/>
            <person name="Rubini A."/>
            <person name="Sitrit Y."/>
            <person name="Splivallo R."/>
            <person name="Traeger S."/>
            <person name="Wang M."/>
            <person name="Zifcakova L."/>
            <person name="Wipf D."/>
            <person name="Zambonelli A."/>
            <person name="Paolocci F."/>
            <person name="Nowrousian M."/>
            <person name="Ottonello S."/>
            <person name="Baldrian P."/>
            <person name="Spatafora J.W."/>
            <person name="Henrissat B."/>
            <person name="Nagy L.G."/>
            <person name="Aury J.M."/>
            <person name="Wincker P."/>
            <person name="Grigoriev I.V."/>
            <person name="Bonfante P."/>
            <person name="Martin F.M."/>
        </authorList>
    </citation>
    <scope>NUCLEOTIDE SEQUENCE [LARGE SCALE GENOMIC DNA]</scope>
    <source>
        <strain evidence="2 3">120613-1</strain>
    </source>
</reference>
<feature type="transmembrane region" description="Helical" evidence="1">
    <location>
        <begin position="12"/>
        <end position="29"/>
    </location>
</feature>
<dbReference type="AlphaFoldDB" id="A0A3N4JJA7"/>
<protein>
    <submittedName>
        <fullName evidence="2">Uncharacterized protein</fullName>
    </submittedName>
</protein>
<keyword evidence="3" id="KW-1185">Reference proteome</keyword>
<evidence type="ECO:0000256" key="1">
    <source>
        <dbReference type="SAM" id="Phobius"/>
    </source>
</evidence>
<gene>
    <name evidence="2" type="ORF">L873DRAFT_1128703</name>
</gene>
<keyword evidence="1" id="KW-0812">Transmembrane</keyword>
<name>A0A3N4JJA7_9PEZI</name>